<comment type="caution">
    <text evidence="1">Lacks conserved residue(s) required for the propagation of feature annotation.</text>
</comment>
<dbReference type="InterPro" id="IPR032818">
    <property type="entry name" value="DedA-like"/>
</dbReference>
<keyword evidence="1" id="KW-1003">Cell membrane</keyword>
<dbReference type="RefSeq" id="WP_208054313.1">
    <property type="nucleotide sequence ID" value="NZ_JAGEMK010000001.1"/>
</dbReference>
<dbReference type="Proteomes" id="UP000664209">
    <property type="component" value="Unassembled WGS sequence"/>
</dbReference>
<comment type="subcellular location">
    <subcellularLocation>
        <location evidence="1">Cell membrane</location>
        <topology evidence="1">Multi-pass membrane protein</topology>
    </subcellularLocation>
</comment>
<dbReference type="GO" id="GO:0005886">
    <property type="term" value="C:plasma membrane"/>
    <property type="evidence" value="ECO:0007669"/>
    <property type="project" value="UniProtKB-SubCell"/>
</dbReference>
<name>A0A939LN30_9CELL</name>
<comment type="similarity">
    <text evidence="1">Belongs to the DedA family.</text>
</comment>
<dbReference type="EMBL" id="JAGEMK010000001">
    <property type="protein sequence ID" value="MBO1750691.1"/>
    <property type="molecule type" value="Genomic_DNA"/>
</dbReference>
<comment type="caution">
    <text evidence="2">The sequence shown here is derived from an EMBL/GenBank/DDBJ whole genome shotgun (WGS) entry which is preliminary data.</text>
</comment>
<feature type="transmembrane region" description="Helical" evidence="1">
    <location>
        <begin position="95"/>
        <end position="118"/>
    </location>
</feature>
<keyword evidence="1" id="KW-0472">Membrane</keyword>
<feature type="transmembrane region" description="Helical" evidence="1">
    <location>
        <begin position="130"/>
        <end position="148"/>
    </location>
</feature>
<reference evidence="2" key="1">
    <citation type="submission" date="2021-03" db="EMBL/GenBank/DDBJ databases">
        <title>Actinotalea soli sp. nov., isolated from soil.</title>
        <authorList>
            <person name="Ping W."/>
            <person name="Zhang J."/>
        </authorList>
    </citation>
    <scope>NUCLEOTIDE SEQUENCE</scope>
    <source>
        <strain evidence="2">BY-33</strain>
    </source>
</reference>
<organism evidence="2 3">
    <name type="scientific">Actinotalea soli</name>
    <dbReference type="NCBI Taxonomy" id="2819234"/>
    <lineage>
        <taxon>Bacteria</taxon>
        <taxon>Bacillati</taxon>
        <taxon>Actinomycetota</taxon>
        <taxon>Actinomycetes</taxon>
        <taxon>Micrococcales</taxon>
        <taxon>Cellulomonadaceae</taxon>
        <taxon>Actinotalea</taxon>
    </lineage>
</organism>
<keyword evidence="1" id="KW-1133">Transmembrane helix</keyword>
<evidence type="ECO:0000313" key="2">
    <source>
        <dbReference type="EMBL" id="MBO1750691.1"/>
    </source>
</evidence>
<dbReference type="PANTHER" id="PTHR30353:SF15">
    <property type="entry name" value="INNER MEMBRANE PROTEIN YABI"/>
    <property type="match status" value="1"/>
</dbReference>
<evidence type="ECO:0008006" key="4">
    <source>
        <dbReference type="Google" id="ProtNLM"/>
    </source>
</evidence>
<evidence type="ECO:0000256" key="1">
    <source>
        <dbReference type="RuleBase" id="RU367016"/>
    </source>
</evidence>
<sequence>MPAWIREGPFALVYGFLLVVVFCRAQGTYWLGRAIAAGALRSRWSAAMSGPRMTRAVDAIDRWGLPVIPLSFLTVGFQTTVNAAAGFLRIRWVRYTVAMVPGCLAWALIYTVGGLAAFEAGAALLARSPWALAVGVLLVLLVGAALVLRHRRSRELRDEVEELSAPSPVPPAAP</sequence>
<evidence type="ECO:0000313" key="3">
    <source>
        <dbReference type="Proteomes" id="UP000664209"/>
    </source>
</evidence>
<dbReference type="PANTHER" id="PTHR30353">
    <property type="entry name" value="INNER MEMBRANE PROTEIN DEDA-RELATED"/>
    <property type="match status" value="1"/>
</dbReference>
<keyword evidence="1" id="KW-0812">Transmembrane</keyword>
<gene>
    <name evidence="2" type="ORF">J4G33_02625</name>
</gene>
<proteinExistence type="inferred from homology"/>
<dbReference type="AlphaFoldDB" id="A0A939LN30"/>
<keyword evidence="3" id="KW-1185">Reference proteome</keyword>
<accession>A0A939LN30</accession>
<protein>
    <recommendedName>
        <fullName evidence="4">DedA family protein</fullName>
    </recommendedName>
</protein>